<dbReference type="EMBL" id="BAAALY010000013">
    <property type="protein sequence ID" value="GAA1551832.1"/>
    <property type="molecule type" value="Genomic_DNA"/>
</dbReference>
<dbReference type="PROSITE" id="PS50977">
    <property type="entry name" value="HTH_TETR_2"/>
    <property type="match status" value="1"/>
</dbReference>
<name>A0ABP4MYJ6_9MICO</name>
<organism evidence="4 5">
    <name type="scientific">Brevibacterium picturae</name>
    <dbReference type="NCBI Taxonomy" id="260553"/>
    <lineage>
        <taxon>Bacteria</taxon>
        <taxon>Bacillati</taxon>
        <taxon>Actinomycetota</taxon>
        <taxon>Actinomycetes</taxon>
        <taxon>Micrococcales</taxon>
        <taxon>Brevibacteriaceae</taxon>
        <taxon>Brevibacterium</taxon>
    </lineage>
</organism>
<keyword evidence="5" id="KW-1185">Reference proteome</keyword>
<dbReference type="InterPro" id="IPR009057">
    <property type="entry name" value="Homeodomain-like_sf"/>
</dbReference>
<dbReference type="Proteomes" id="UP001501791">
    <property type="component" value="Unassembled WGS sequence"/>
</dbReference>
<reference evidence="5" key="1">
    <citation type="journal article" date="2019" name="Int. J. Syst. Evol. Microbiol.">
        <title>The Global Catalogue of Microorganisms (GCM) 10K type strain sequencing project: providing services to taxonomists for standard genome sequencing and annotation.</title>
        <authorList>
            <consortium name="The Broad Institute Genomics Platform"/>
            <consortium name="The Broad Institute Genome Sequencing Center for Infectious Disease"/>
            <person name="Wu L."/>
            <person name="Ma J."/>
        </authorList>
    </citation>
    <scope>NUCLEOTIDE SEQUENCE [LARGE SCALE GENOMIC DNA]</scope>
    <source>
        <strain evidence="5">JCM 13319</strain>
    </source>
</reference>
<dbReference type="Pfam" id="PF00440">
    <property type="entry name" value="TetR_N"/>
    <property type="match status" value="1"/>
</dbReference>
<comment type="caution">
    <text evidence="4">The sequence shown here is derived from an EMBL/GenBank/DDBJ whole genome shotgun (WGS) entry which is preliminary data.</text>
</comment>
<dbReference type="InterPro" id="IPR001647">
    <property type="entry name" value="HTH_TetR"/>
</dbReference>
<evidence type="ECO:0000256" key="1">
    <source>
        <dbReference type="ARBA" id="ARBA00023125"/>
    </source>
</evidence>
<dbReference type="SUPFAM" id="SSF46689">
    <property type="entry name" value="Homeodomain-like"/>
    <property type="match status" value="1"/>
</dbReference>
<accession>A0ABP4MYJ6</accession>
<evidence type="ECO:0000259" key="3">
    <source>
        <dbReference type="PROSITE" id="PS50977"/>
    </source>
</evidence>
<dbReference type="Gene3D" id="1.10.357.10">
    <property type="entry name" value="Tetracycline Repressor, domain 2"/>
    <property type="match status" value="1"/>
</dbReference>
<evidence type="ECO:0000313" key="5">
    <source>
        <dbReference type="Proteomes" id="UP001501791"/>
    </source>
</evidence>
<evidence type="ECO:0000313" key="4">
    <source>
        <dbReference type="EMBL" id="GAA1551832.1"/>
    </source>
</evidence>
<evidence type="ECO:0000256" key="2">
    <source>
        <dbReference type="PROSITE-ProRule" id="PRU00335"/>
    </source>
</evidence>
<protein>
    <submittedName>
        <fullName evidence="4">TetR/AcrR family transcriptional regulator</fullName>
    </submittedName>
</protein>
<dbReference type="RefSeq" id="WP_346036536.1">
    <property type="nucleotide sequence ID" value="NZ_BAAALY010000013.1"/>
</dbReference>
<sequence>MARPAKFTRDDVLDAAARAVSRRWRDTTIADVAGELDAPSGSIYHRFASRDDLLGTLWVREIERFHEGFLAAADNDDASVALIACALHIPRYCRRHPDRAIAMTLFRQADLVERVTAPELTHAVAVINDHVVATLVDLSRARFGSARRPRLELVTAACQEIPYGLVRGRIAERASIQRWIDAAVAGSAREVLAIGDD</sequence>
<keyword evidence="1 2" id="KW-0238">DNA-binding</keyword>
<proteinExistence type="predicted"/>
<feature type="domain" description="HTH tetR-type" evidence="3">
    <location>
        <begin position="6"/>
        <end position="65"/>
    </location>
</feature>
<gene>
    <name evidence="4" type="ORF">GCM10009691_27950</name>
</gene>
<feature type="DNA-binding region" description="H-T-H motif" evidence="2">
    <location>
        <begin position="28"/>
        <end position="47"/>
    </location>
</feature>